<dbReference type="Proteomes" id="UP000305874">
    <property type="component" value="Unassembled WGS sequence"/>
</dbReference>
<reference evidence="2" key="2">
    <citation type="submission" date="2019-06" db="EMBL/GenBank/DDBJ databases">
        <title>Co-occurence of chitin degradation, pigmentation and bioactivity in marine Pseudoalteromonas.</title>
        <authorList>
            <person name="Sonnenschein E.C."/>
            <person name="Bech P.K."/>
        </authorList>
    </citation>
    <scope>NUCLEOTIDE SEQUENCE [LARGE SCALE GENOMIC DNA]</scope>
    <source>
        <strain evidence="2">S2897</strain>
    </source>
</reference>
<sequence>MFNHNGEKELYSRSCCSCFGLYSSRMSQSQQGNAMKYILLLAALMFTHSGLGAQAKLLESLSKARVIELNHVWDHNSPLLSFNPPYALALMDNHQDTQGMIPELSFAADIMYFSGQHGAPNLDAIGHIGHNGQAYGGISTDAIDGARGLKKLGIEQYPRERLLNRAALLDVARFKGVSHLPGGYEITVKDLQDTAKAQQVRIKAGMSVLIRTGFGQFFNTDNATYLGPRPGPGQSAAQWLAQQHVFLAGADQLSFEVVPESGTRFPAHRILLAQHGIYIVENLNLEALSEALAKGKSNEFMLVLNPPRVRGATGMAVNAFAILP</sequence>
<dbReference type="InterPro" id="IPR037175">
    <property type="entry name" value="KFase_sf"/>
</dbReference>
<evidence type="ECO:0000313" key="1">
    <source>
        <dbReference type="EMBL" id="TMP86905.1"/>
    </source>
</evidence>
<protein>
    <recommendedName>
        <fullName evidence="3">Cyclase</fullName>
    </recommendedName>
</protein>
<reference evidence="1 2" key="1">
    <citation type="submission" date="2017-12" db="EMBL/GenBank/DDBJ databases">
        <authorList>
            <person name="Paulsen S."/>
            <person name="Gram L.K."/>
        </authorList>
    </citation>
    <scope>NUCLEOTIDE SEQUENCE [LARGE SCALE GENOMIC DNA]</scope>
    <source>
        <strain evidence="1 2">S2897</strain>
    </source>
</reference>
<accession>A0A5S3Z4Y9</accession>
<organism evidence="1 2">
    <name type="scientific">Pseudoalteromonas ruthenica</name>
    <dbReference type="NCBI Taxonomy" id="151081"/>
    <lineage>
        <taxon>Bacteria</taxon>
        <taxon>Pseudomonadati</taxon>
        <taxon>Pseudomonadota</taxon>
        <taxon>Gammaproteobacteria</taxon>
        <taxon>Alteromonadales</taxon>
        <taxon>Pseudoalteromonadaceae</taxon>
        <taxon>Pseudoalteromonas</taxon>
    </lineage>
</organism>
<dbReference type="GO" id="GO:0019441">
    <property type="term" value="P:L-tryptophan catabolic process to kynurenine"/>
    <property type="evidence" value="ECO:0007669"/>
    <property type="project" value="InterPro"/>
</dbReference>
<dbReference type="Pfam" id="PF04199">
    <property type="entry name" value="Cyclase"/>
    <property type="match status" value="1"/>
</dbReference>
<evidence type="ECO:0008006" key="3">
    <source>
        <dbReference type="Google" id="ProtNLM"/>
    </source>
</evidence>
<dbReference type="PANTHER" id="PTHR34861">
    <property type="match status" value="1"/>
</dbReference>
<dbReference type="InterPro" id="IPR007325">
    <property type="entry name" value="KFase/CYL"/>
</dbReference>
<evidence type="ECO:0000313" key="2">
    <source>
        <dbReference type="Proteomes" id="UP000305874"/>
    </source>
</evidence>
<dbReference type="EMBL" id="PNCG01000010">
    <property type="protein sequence ID" value="TMP86905.1"/>
    <property type="molecule type" value="Genomic_DNA"/>
</dbReference>
<name>A0A5S3Z4Y9_9GAMM</name>
<gene>
    <name evidence="1" type="ORF">CWC05_10530</name>
</gene>
<dbReference type="AlphaFoldDB" id="A0A5S3Z4Y9"/>
<comment type="caution">
    <text evidence="1">The sequence shown here is derived from an EMBL/GenBank/DDBJ whole genome shotgun (WGS) entry which is preliminary data.</text>
</comment>
<dbReference type="GO" id="GO:0004061">
    <property type="term" value="F:arylformamidase activity"/>
    <property type="evidence" value="ECO:0007669"/>
    <property type="project" value="InterPro"/>
</dbReference>
<dbReference type="SUPFAM" id="SSF102198">
    <property type="entry name" value="Putative cyclase"/>
    <property type="match status" value="1"/>
</dbReference>
<dbReference type="PANTHER" id="PTHR34861:SF10">
    <property type="entry name" value="CYCLASE"/>
    <property type="match status" value="1"/>
</dbReference>
<proteinExistence type="predicted"/>
<dbReference type="Gene3D" id="3.50.30.50">
    <property type="entry name" value="Putative cyclase"/>
    <property type="match status" value="1"/>
</dbReference>